<evidence type="ECO:0000313" key="3">
    <source>
        <dbReference type="Proteomes" id="UP000048984"/>
    </source>
</evidence>
<keyword evidence="3" id="KW-1185">Reference proteome</keyword>
<sequence>MLKSIDRFARWWVDGLADLMVAAGRGRSAGRAIAVRAEAGASGVWTVEDGTRRGRITVGADGLTFEPADLPTRLEGAAVAVDIPEAWLFRRALEPVAAQSAPYLDAFVRHHVERVTPWRVGDTYYGVETEPLAEDPSRLSVRLGVVPRSLVAGLVEGLRRLKPRRLDLSAAGDAGRFVLTVAADADGGRVVPRRIAGTALAVLVIAAVAGVVAASWTQELTEGTAADLDRAIAERRDFLRTAMERTRPKSDPAEGLRAQRSATPPMVLLVDQLAAALPDQAHLTDLRIEKGLIRMSGVAEDVSALIPALEASPSFRSVAFYAPSTRLPSGSGDRFYIEMRIEPVRSAEAIQ</sequence>
<evidence type="ECO:0008006" key="4">
    <source>
        <dbReference type="Google" id="ProtNLM"/>
    </source>
</evidence>
<keyword evidence="1" id="KW-1133">Transmembrane helix</keyword>
<dbReference type="InterPro" id="IPR052534">
    <property type="entry name" value="Extracell_DNA_Util/SecSys_Comp"/>
</dbReference>
<accession>A0A0P6WG45</accession>
<dbReference type="EMBL" id="LJYW01000001">
    <property type="protein sequence ID" value="KPL53629.1"/>
    <property type="molecule type" value="Genomic_DNA"/>
</dbReference>
<dbReference type="PANTHER" id="PTHR40278">
    <property type="entry name" value="DNA UTILIZATION PROTEIN HOFN"/>
    <property type="match status" value="1"/>
</dbReference>
<reference evidence="2 3" key="1">
    <citation type="submission" date="2015-09" db="EMBL/GenBank/DDBJ databases">
        <authorList>
            <person name="Jackson K.R."/>
            <person name="Lunt B.L."/>
            <person name="Fisher J.N.B."/>
            <person name="Gardner A.V."/>
            <person name="Bailey M.E."/>
            <person name="Deus L.M."/>
            <person name="Earl A.S."/>
            <person name="Gibby P.D."/>
            <person name="Hartmann K.A."/>
            <person name="Liu J.E."/>
            <person name="Manci A.M."/>
            <person name="Nielsen D.A."/>
            <person name="Solomon M.B."/>
            <person name="Breakwell D.P."/>
            <person name="Burnett S.H."/>
            <person name="Grose J.H."/>
        </authorList>
    </citation>
    <scope>NUCLEOTIDE SEQUENCE [LARGE SCALE GENOMIC DNA]</scope>
    <source>
        <strain evidence="2 3">16</strain>
    </source>
</reference>
<dbReference type="AlphaFoldDB" id="A0A0P6WG45"/>
<proteinExistence type="predicted"/>
<reference evidence="2 3" key="2">
    <citation type="submission" date="2015-10" db="EMBL/GenBank/DDBJ databases">
        <title>Draft Genome Sequence of Prosthecomicrobium hirschii ATCC 27832.</title>
        <authorList>
            <person name="Daniel J."/>
            <person name="Givan S.A."/>
            <person name="Brun Y.V."/>
            <person name="Brown P.J."/>
        </authorList>
    </citation>
    <scope>NUCLEOTIDE SEQUENCE [LARGE SCALE GENOMIC DNA]</scope>
    <source>
        <strain evidence="2 3">16</strain>
    </source>
</reference>
<dbReference type="Proteomes" id="UP000048984">
    <property type="component" value="Unassembled WGS sequence"/>
</dbReference>
<dbReference type="PANTHER" id="PTHR40278:SF1">
    <property type="entry name" value="DNA UTILIZATION PROTEIN HOFN"/>
    <property type="match status" value="1"/>
</dbReference>
<comment type="caution">
    <text evidence="2">The sequence shown here is derived from an EMBL/GenBank/DDBJ whole genome shotgun (WGS) entry which is preliminary data.</text>
</comment>
<dbReference type="Pfam" id="PF05137">
    <property type="entry name" value="PilN"/>
    <property type="match status" value="1"/>
</dbReference>
<dbReference type="RefSeq" id="WP_054359793.1">
    <property type="nucleotide sequence ID" value="NZ_LJYW01000001.1"/>
</dbReference>
<keyword evidence="1" id="KW-0472">Membrane</keyword>
<feature type="transmembrane region" description="Helical" evidence="1">
    <location>
        <begin position="195"/>
        <end position="216"/>
    </location>
</feature>
<gene>
    <name evidence="2" type="ORF">ABB55_16575</name>
</gene>
<name>A0A0P6WG45_9HYPH</name>
<keyword evidence="1" id="KW-0812">Transmembrane</keyword>
<evidence type="ECO:0000256" key="1">
    <source>
        <dbReference type="SAM" id="Phobius"/>
    </source>
</evidence>
<organism evidence="2 3">
    <name type="scientific">Prosthecodimorpha hirschii</name>
    <dbReference type="NCBI Taxonomy" id="665126"/>
    <lineage>
        <taxon>Bacteria</taxon>
        <taxon>Pseudomonadati</taxon>
        <taxon>Pseudomonadota</taxon>
        <taxon>Alphaproteobacteria</taxon>
        <taxon>Hyphomicrobiales</taxon>
        <taxon>Ancalomicrobiaceae</taxon>
        <taxon>Prosthecodimorpha</taxon>
    </lineage>
</organism>
<dbReference type="STRING" id="665126.ABB55_16575"/>
<evidence type="ECO:0000313" key="2">
    <source>
        <dbReference type="EMBL" id="KPL53629.1"/>
    </source>
</evidence>
<protein>
    <recommendedName>
        <fullName evidence="4">Fimbrial assembly protein</fullName>
    </recommendedName>
</protein>
<dbReference type="InterPro" id="IPR007813">
    <property type="entry name" value="PilN"/>
</dbReference>